<organism evidence="3 4">
    <name type="scientific">Myriangium duriaei CBS 260.36</name>
    <dbReference type="NCBI Taxonomy" id="1168546"/>
    <lineage>
        <taxon>Eukaryota</taxon>
        <taxon>Fungi</taxon>
        <taxon>Dikarya</taxon>
        <taxon>Ascomycota</taxon>
        <taxon>Pezizomycotina</taxon>
        <taxon>Dothideomycetes</taxon>
        <taxon>Dothideomycetidae</taxon>
        <taxon>Myriangiales</taxon>
        <taxon>Myriangiaceae</taxon>
        <taxon>Myriangium</taxon>
    </lineage>
</organism>
<dbReference type="Proteomes" id="UP000799439">
    <property type="component" value="Unassembled WGS sequence"/>
</dbReference>
<dbReference type="OrthoDB" id="3942482at2759"/>
<keyword evidence="2" id="KW-0472">Membrane</keyword>
<comment type="caution">
    <text evidence="3">The sequence shown here is derived from an EMBL/GenBank/DDBJ whole genome shotgun (WGS) entry which is preliminary data.</text>
</comment>
<keyword evidence="2" id="KW-1133">Transmembrane helix</keyword>
<sequence length="219" mass="23676">MLFSRSKQSASMLPNQEQPGKLKQQLKRTSEERMNSISSTDPSSVEATSSATTFQPSFEKNVNKELEAGLPAPPPFQERHVDDYIPPPPGPPPPPFVIPAPRWQSGIYVPAPIFILLMLIFLLETTVIVFYTAVALYSTLPAAGFHLPSQRAQACQQPMNFYLANTDPGREAAASPPAEVTVTATPTRTFSTIPAITPTVAFTTIYSTTNVPASSSATP</sequence>
<evidence type="ECO:0000313" key="3">
    <source>
        <dbReference type="EMBL" id="KAF2154206.1"/>
    </source>
</evidence>
<proteinExistence type="predicted"/>
<feature type="compositionally biased region" description="Polar residues" evidence="1">
    <location>
        <begin position="35"/>
        <end position="60"/>
    </location>
</feature>
<feature type="transmembrane region" description="Helical" evidence="2">
    <location>
        <begin position="113"/>
        <end position="137"/>
    </location>
</feature>
<name>A0A9P4J434_9PEZI</name>
<reference evidence="3" key="1">
    <citation type="journal article" date="2020" name="Stud. Mycol.">
        <title>101 Dothideomycetes genomes: a test case for predicting lifestyles and emergence of pathogens.</title>
        <authorList>
            <person name="Haridas S."/>
            <person name="Albert R."/>
            <person name="Binder M."/>
            <person name="Bloem J."/>
            <person name="Labutti K."/>
            <person name="Salamov A."/>
            <person name="Andreopoulos B."/>
            <person name="Baker S."/>
            <person name="Barry K."/>
            <person name="Bills G."/>
            <person name="Bluhm B."/>
            <person name="Cannon C."/>
            <person name="Castanera R."/>
            <person name="Culley D."/>
            <person name="Daum C."/>
            <person name="Ezra D."/>
            <person name="Gonzalez J."/>
            <person name="Henrissat B."/>
            <person name="Kuo A."/>
            <person name="Liang C."/>
            <person name="Lipzen A."/>
            <person name="Lutzoni F."/>
            <person name="Magnuson J."/>
            <person name="Mondo S."/>
            <person name="Nolan M."/>
            <person name="Ohm R."/>
            <person name="Pangilinan J."/>
            <person name="Park H.-J."/>
            <person name="Ramirez L."/>
            <person name="Alfaro M."/>
            <person name="Sun H."/>
            <person name="Tritt A."/>
            <person name="Yoshinaga Y."/>
            <person name="Zwiers L.-H."/>
            <person name="Turgeon B."/>
            <person name="Goodwin S."/>
            <person name="Spatafora J."/>
            <person name="Crous P."/>
            <person name="Grigoriev I."/>
        </authorList>
    </citation>
    <scope>NUCLEOTIDE SEQUENCE</scope>
    <source>
        <strain evidence="3">CBS 260.36</strain>
    </source>
</reference>
<keyword evidence="2" id="KW-0812">Transmembrane</keyword>
<feature type="compositionally biased region" description="Polar residues" evidence="1">
    <location>
        <begin position="1"/>
        <end position="18"/>
    </location>
</feature>
<protein>
    <submittedName>
        <fullName evidence="3">Uncharacterized protein</fullName>
    </submittedName>
</protein>
<dbReference type="EMBL" id="ML996084">
    <property type="protein sequence ID" value="KAF2154206.1"/>
    <property type="molecule type" value="Genomic_DNA"/>
</dbReference>
<accession>A0A9P4J434</accession>
<keyword evidence="4" id="KW-1185">Reference proteome</keyword>
<feature type="region of interest" description="Disordered" evidence="1">
    <location>
        <begin position="1"/>
        <end position="92"/>
    </location>
</feature>
<evidence type="ECO:0000256" key="2">
    <source>
        <dbReference type="SAM" id="Phobius"/>
    </source>
</evidence>
<dbReference type="AlphaFoldDB" id="A0A9P4J434"/>
<evidence type="ECO:0000256" key="1">
    <source>
        <dbReference type="SAM" id="MobiDB-lite"/>
    </source>
</evidence>
<evidence type="ECO:0000313" key="4">
    <source>
        <dbReference type="Proteomes" id="UP000799439"/>
    </source>
</evidence>
<gene>
    <name evidence="3" type="ORF">K461DRAFT_312160</name>
</gene>